<evidence type="ECO:0000256" key="6">
    <source>
        <dbReference type="RuleBase" id="RU363041"/>
    </source>
</evidence>
<dbReference type="InterPro" id="IPR002781">
    <property type="entry name" value="TM_pro_TauE-like"/>
</dbReference>
<organism evidence="7 8">
    <name type="scientific">Thermoclostridium stercorarium subsp. thermolacticum DSM 2910</name>
    <dbReference type="NCBI Taxonomy" id="1121336"/>
    <lineage>
        <taxon>Bacteria</taxon>
        <taxon>Bacillati</taxon>
        <taxon>Bacillota</taxon>
        <taxon>Clostridia</taxon>
        <taxon>Eubacteriales</taxon>
        <taxon>Oscillospiraceae</taxon>
        <taxon>Thermoclostridium</taxon>
    </lineage>
</organism>
<dbReference type="GO" id="GO:0005886">
    <property type="term" value="C:plasma membrane"/>
    <property type="evidence" value="ECO:0007669"/>
    <property type="project" value="UniProtKB-SubCell"/>
</dbReference>
<proteinExistence type="inferred from homology"/>
<protein>
    <recommendedName>
        <fullName evidence="6">Probable membrane transporter protein</fullName>
    </recommendedName>
</protein>
<comment type="similarity">
    <text evidence="2 6">Belongs to the 4-toluene sulfonate uptake permease (TSUP) (TC 2.A.102) family.</text>
</comment>
<feature type="transmembrane region" description="Helical" evidence="6">
    <location>
        <begin position="203"/>
        <end position="222"/>
    </location>
</feature>
<evidence type="ECO:0000256" key="4">
    <source>
        <dbReference type="ARBA" id="ARBA00022989"/>
    </source>
</evidence>
<accession>A0A1B1YAA5</accession>
<dbReference type="Proteomes" id="UP000092971">
    <property type="component" value="Chromosome"/>
</dbReference>
<dbReference type="OrthoDB" id="45564at2"/>
<name>A0A1B1YAA5_THEST</name>
<gene>
    <name evidence="7" type="ORF">CSTERTH_00845</name>
</gene>
<feature type="transmembrane region" description="Helical" evidence="6">
    <location>
        <begin position="229"/>
        <end position="250"/>
    </location>
</feature>
<evidence type="ECO:0000256" key="1">
    <source>
        <dbReference type="ARBA" id="ARBA00004141"/>
    </source>
</evidence>
<evidence type="ECO:0000313" key="8">
    <source>
        <dbReference type="Proteomes" id="UP000092971"/>
    </source>
</evidence>
<keyword evidence="4 6" id="KW-1133">Transmembrane helix</keyword>
<dbReference type="InterPro" id="IPR051598">
    <property type="entry name" value="TSUP/Inactive_protease-like"/>
</dbReference>
<feature type="transmembrane region" description="Helical" evidence="6">
    <location>
        <begin position="104"/>
        <end position="121"/>
    </location>
</feature>
<evidence type="ECO:0000256" key="5">
    <source>
        <dbReference type="ARBA" id="ARBA00023136"/>
    </source>
</evidence>
<feature type="transmembrane region" description="Helical" evidence="6">
    <location>
        <begin position="73"/>
        <end position="92"/>
    </location>
</feature>
<evidence type="ECO:0000256" key="3">
    <source>
        <dbReference type="ARBA" id="ARBA00022692"/>
    </source>
</evidence>
<dbReference type="PANTHER" id="PTHR43701:SF12">
    <property type="entry name" value="MEMBRANE TRANSPORTER PROTEIN YTNM-RELATED"/>
    <property type="match status" value="1"/>
</dbReference>
<feature type="transmembrane region" description="Helical" evidence="6">
    <location>
        <begin position="133"/>
        <end position="154"/>
    </location>
</feature>
<dbReference type="RefSeq" id="WP_015357909.1">
    <property type="nucleotide sequence ID" value="NZ_CP014672.1"/>
</dbReference>
<evidence type="ECO:0000313" key="7">
    <source>
        <dbReference type="EMBL" id="ANW97678.1"/>
    </source>
</evidence>
<comment type="subcellular location">
    <subcellularLocation>
        <location evidence="6">Cell membrane</location>
        <topology evidence="6">Multi-pass membrane protein</topology>
    </subcellularLocation>
    <subcellularLocation>
        <location evidence="1">Membrane</location>
        <topology evidence="1">Multi-pass membrane protein</topology>
    </subcellularLocation>
</comment>
<keyword evidence="3 6" id="KW-0812">Transmembrane</keyword>
<dbReference type="Pfam" id="PF01925">
    <property type="entry name" value="TauE"/>
    <property type="match status" value="1"/>
</dbReference>
<evidence type="ECO:0000256" key="2">
    <source>
        <dbReference type="ARBA" id="ARBA00009142"/>
    </source>
</evidence>
<sequence>MDATFFLFLIAGFIAQVIDGCIGMAYGVSSTSLLLSFGVPPAAASASVHTAEVFTTFVSGISHYKLKNVDKKLFASLVVPGVIGGIVGAYILSNIDTTIIEPVINVYLIVMGVRIIVKAFVKPGDEAAKKLEGVRLYILGVLGGFLDAIGGGGWGPVVTTTLVAGGNTPRYVIGSVNASEFFVTLAQTITFITAVGFGEYGKIILGLAAGGILAAPFAAYLVRKISPKLMMILVGTVVAALNIRNIILMLV</sequence>
<keyword evidence="5 6" id="KW-0472">Membrane</keyword>
<keyword evidence="6" id="KW-1003">Cell membrane</keyword>
<dbReference type="PANTHER" id="PTHR43701">
    <property type="entry name" value="MEMBRANE TRANSPORTER PROTEIN MJ0441-RELATED"/>
    <property type="match status" value="1"/>
</dbReference>
<dbReference type="EMBL" id="CP014672">
    <property type="protein sequence ID" value="ANW97678.1"/>
    <property type="molecule type" value="Genomic_DNA"/>
</dbReference>
<dbReference type="AlphaFoldDB" id="A0A1B1YAA5"/>
<reference evidence="7 8" key="1">
    <citation type="submission" date="2016-02" db="EMBL/GenBank/DDBJ databases">
        <title>Comparison of Clostridium stercorarium subspecies using comparative genomics and transcriptomics.</title>
        <authorList>
            <person name="Schellenberg J."/>
            <person name="Thallinger G."/>
            <person name="Levin D.B."/>
            <person name="Zhang X."/>
            <person name="Alvare G."/>
            <person name="Fristensky B."/>
            <person name="Sparling R."/>
        </authorList>
    </citation>
    <scope>NUCLEOTIDE SEQUENCE [LARGE SCALE GENOMIC DNA]</scope>
    <source>
        <strain evidence="7 8">DSM 2910</strain>
    </source>
</reference>